<feature type="signal peptide" evidence="1">
    <location>
        <begin position="1"/>
        <end position="19"/>
    </location>
</feature>
<dbReference type="EMBL" id="PDUD01000027">
    <property type="protein sequence ID" value="PHN04088.1"/>
    <property type="molecule type" value="Genomic_DNA"/>
</dbReference>
<feature type="chain" id="PRO_5012587387" description="DUF3108 domain-containing protein" evidence="1">
    <location>
        <begin position="20"/>
        <end position="260"/>
    </location>
</feature>
<dbReference type="Proteomes" id="UP000223913">
    <property type="component" value="Unassembled WGS sequence"/>
</dbReference>
<keyword evidence="1" id="KW-0732">Signal</keyword>
<gene>
    <name evidence="2" type="ORF">CRP01_23100</name>
</gene>
<evidence type="ECO:0008006" key="4">
    <source>
        <dbReference type="Google" id="ProtNLM"/>
    </source>
</evidence>
<dbReference type="RefSeq" id="WP_099152474.1">
    <property type="nucleotide sequence ID" value="NZ_PDUD01000027.1"/>
</dbReference>
<evidence type="ECO:0000256" key="1">
    <source>
        <dbReference type="SAM" id="SignalP"/>
    </source>
</evidence>
<proteinExistence type="predicted"/>
<dbReference type="OrthoDB" id="932272at2"/>
<dbReference type="AlphaFoldDB" id="A0A2D0N6R4"/>
<accession>A0A2D0N6R4</accession>
<organism evidence="2 3">
    <name type="scientific">Flavilitoribacter nigricans (strain ATCC 23147 / DSM 23189 / NBRC 102662 / NCIMB 1420 / SS-2)</name>
    <name type="common">Lewinella nigricans</name>
    <dbReference type="NCBI Taxonomy" id="1122177"/>
    <lineage>
        <taxon>Bacteria</taxon>
        <taxon>Pseudomonadati</taxon>
        <taxon>Bacteroidota</taxon>
        <taxon>Saprospiria</taxon>
        <taxon>Saprospirales</taxon>
        <taxon>Lewinellaceae</taxon>
        <taxon>Flavilitoribacter</taxon>
    </lineage>
</organism>
<evidence type="ECO:0000313" key="2">
    <source>
        <dbReference type="EMBL" id="PHN04088.1"/>
    </source>
</evidence>
<reference evidence="2 3" key="1">
    <citation type="submission" date="2017-10" db="EMBL/GenBank/DDBJ databases">
        <title>The draft genome sequence of Lewinella nigricans NBRC 102662.</title>
        <authorList>
            <person name="Wang K."/>
        </authorList>
    </citation>
    <scope>NUCLEOTIDE SEQUENCE [LARGE SCALE GENOMIC DNA]</scope>
    <source>
        <strain evidence="2 3">NBRC 102662</strain>
    </source>
</reference>
<keyword evidence="3" id="KW-1185">Reference proteome</keyword>
<evidence type="ECO:0000313" key="3">
    <source>
        <dbReference type="Proteomes" id="UP000223913"/>
    </source>
</evidence>
<name>A0A2D0N6R4_FLAN2</name>
<comment type="caution">
    <text evidence="2">The sequence shown here is derived from an EMBL/GenBank/DDBJ whole genome shotgun (WGS) entry which is preliminary data.</text>
</comment>
<protein>
    <recommendedName>
        <fullName evidence="4">DUF3108 domain-containing protein</fullName>
    </recommendedName>
</protein>
<sequence length="260" mass="30006">MQRVVVFLAFLFVMTSVIAQTEPVTPALQNYYQLLEGSPGSGKYRVSLSSDIDTSWTKWTNRGYNFGFDNRVTPMYTYIDGIVSTPYMVQVRGNEFERNKKRWGFHVFEGYAKDDKSRITLLVNKHIEMEKPVAEMYYYGTVYNHSAPAYNWFRIGSDVRQHSFLFSRDKALFYGSLQLTNTLTLGNVGKEDLRPEAPEGDDEQHYAESAKHVNYQALKAGGDGTMFYDKDHNIVVIKINGEWMKMTVEPLPADIKYEFE</sequence>